<gene>
    <name evidence="1" type="ORF">N8I77_013242</name>
</gene>
<protein>
    <recommendedName>
        <fullName evidence="3">NACHT-NTPase and P-loop NTPases N-terminal domain-containing protein</fullName>
    </recommendedName>
</protein>
<sequence length="169" mass="18984">MAEALAMIGLASSIATFIDLGLKIVRSGKAVFNSASGKTDEAYELGLIVEDIDNGVDEMLVFMKSQPTAKYAKEHREKYNKNLRNITAECKRLAKDLQNVLLSLAVKKNARFPMLEASRITLKSFLKKDDIEALQARLERLETRLRIHVTETMEESVIAWSSIWMYSGG</sequence>
<name>A0AAD9VWJ8_PHOAM</name>
<dbReference type="AlphaFoldDB" id="A0AAD9VWJ8"/>
<dbReference type="Proteomes" id="UP001265746">
    <property type="component" value="Unassembled WGS sequence"/>
</dbReference>
<reference evidence="1" key="1">
    <citation type="submission" date="2023-06" db="EMBL/GenBank/DDBJ databases">
        <authorList>
            <person name="Noh H."/>
        </authorList>
    </citation>
    <scope>NUCLEOTIDE SEQUENCE</scope>
    <source>
        <strain evidence="1">DUCC20226</strain>
    </source>
</reference>
<dbReference type="EMBL" id="JAUJFL010000011">
    <property type="protein sequence ID" value="KAK2596346.1"/>
    <property type="molecule type" value="Genomic_DNA"/>
</dbReference>
<accession>A0AAD9VWJ8</accession>
<comment type="caution">
    <text evidence="1">The sequence shown here is derived from an EMBL/GenBank/DDBJ whole genome shotgun (WGS) entry which is preliminary data.</text>
</comment>
<proteinExistence type="predicted"/>
<evidence type="ECO:0000313" key="1">
    <source>
        <dbReference type="EMBL" id="KAK2596346.1"/>
    </source>
</evidence>
<organism evidence="1 2">
    <name type="scientific">Phomopsis amygdali</name>
    <name type="common">Fusicoccum amygdali</name>
    <dbReference type="NCBI Taxonomy" id="1214568"/>
    <lineage>
        <taxon>Eukaryota</taxon>
        <taxon>Fungi</taxon>
        <taxon>Dikarya</taxon>
        <taxon>Ascomycota</taxon>
        <taxon>Pezizomycotina</taxon>
        <taxon>Sordariomycetes</taxon>
        <taxon>Sordariomycetidae</taxon>
        <taxon>Diaporthales</taxon>
        <taxon>Diaporthaceae</taxon>
        <taxon>Diaporthe</taxon>
    </lineage>
</organism>
<evidence type="ECO:0000313" key="2">
    <source>
        <dbReference type="Proteomes" id="UP001265746"/>
    </source>
</evidence>
<evidence type="ECO:0008006" key="3">
    <source>
        <dbReference type="Google" id="ProtNLM"/>
    </source>
</evidence>
<keyword evidence="2" id="KW-1185">Reference proteome</keyword>